<dbReference type="Proteomes" id="UP000054116">
    <property type="component" value="Unassembled WGS sequence"/>
</dbReference>
<gene>
    <name evidence="4" type="ORF">N322_03481</name>
</gene>
<evidence type="ECO:0000256" key="1">
    <source>
        <dbReference type="PROSITE-ProRule" id="PRU00637"/>
    </source>
</evidence>
<proteinExistence type="predicted"/>
<dbReference type="PROSITE" id="PS51306">
    <property type="entry name" value="ASD1"/>
    <property type="match status" value="1"/>
</dbReference>
<dbReference type="GO" id="GO:0043296">
    <property type="term" value="C:apical junction complex"/>
    <property type="evidence" value="ECO:0007669"/>
    <property type="project" value="TreeGrafter"/>
</dbReference>
<reference evidence="4 5" key="1">
    <citation type="submission" date="2014-04" db="EMBL/GenBank/DDBJ databases">
        <title>Genome evolution of avian class.</title>
        <authorList>
            <person name="Zhang G."/>
            <person name="Li C."/>
        </authorList>
    </citation>
    <scope>NUCLEOTIDE SEQUENCE [LARGE SCALE GENOMIC DNA]</scope>
    <source>
        <strain evidence="4">BGI_N322</strain>
    </source>
</reference>
<dbReference type="AlphaFoldDB" id="A0A091LMY4"/>
<evidence type="ECO:0000256" key="2">
    <source>
        <dbReference type="SAM" id="MobiDB-lite"/>
    </source>
</evidence>
<keyword evidence="5" id="KW-1185">Reference proteome</keyword>
<accession>A0A091LMY4</accession>
<dbReference type="GO" id="GO:0016324">
    <property type="term" value="C:apical plasma membrane"/>
    <property type="evidence" value="ECO:0007669"/>
    <property type="project" value="TreeGrafter"/>
</dbReference>
<dbReference type="GO" id="GO:0005912">
    <property type="term" value="C:adherens junction"/>
    <property type="evidence" value="ECO:0007669"/>
    <property type="project" value="TreeGrafter"/>
</dbReference>
<dbReference type="PANTHER" id="PTHR15012">
    <property type="entry name" value="APICAL PROTEIN/SHROOM-RELATED"/>
    <property type="match status" value="1"/>
</dbReference>
<evidence type="ECO:0000313" key="5">
    <source>
        <dbReference type="Proteomes" id="UP000054116"/>
    </source>
</evidence>
<protein>
    <submittedName>
        <fullName evidence="4">Protein Shroom1</fullName>
    </submittedName>
</protein>
<organism evidence="4 5">
    <name type="scientific">Cariama cristata</name>
    <name type="common">Red-legged seriema</name>
    <dbReference type="NCBI Taxonomy" id="54380"/>
    <lineage>
        <taxon>Eukaryota</taxon>
        <taxon>Metazoa</taxon>
        <taxon>Chordata</taxon>
        <taxon>Craniata</taxon>
        <taxon>Vertebrata</taxon>
        <taxon>Euteleostomi</taxon>
        <taxon>Archelosauria</taxon>
        <taxon>Archosauria</taxon>
        <taxon>Dinosauria</taxon>
        <taxon>Saurischia</taxon>
        <taxon>Theropoda</taxon>
        <taxon>Coelurosauria</taxon>
        <taxon>Aves</taxon>
        <taxon>Neognathae</taxon>
        <taxon>Neoaves</taxon>
        <taxon>Telluraves</taxon>
        <taxon>Australaves</taxon>
        <taxon>Cariamiformes</taxon>
        <taxon>Cariamidae</taxon>
        <taxon>Cariama</taxon>
    </lineage>
</organism>
<keyword evidence="1" id="KW-0009">Actin-binding</keyword>
<dbReference type="PANTHER" id="PTHR15012:SF37">
    <property type="entry name" value="PROTEIN SHROOM1"/>
    <property type="match status" value="1"/>
</dbReference>
<dbReference type="Pfam" id="PF08688">
    <property type="entry name" value="ASD1"/>
    <property type="match status" value="1"/>
</dbReference>
<dbReference type="InterPro" id="IPR027685">
    <property type="entry name" value="Shroom_fam"/>
</dbReference>
<feature type="non-terminal residue" evidence="4">
    <location>
        <position position="359"/>
    </location>
</feature>
<evidence type="ECO:0000313" key="4">
    <source>
        <dbReference type="EMBL" id="KFP60838.1"/>
    </source>
</evidence>
<evidence type="ECO:0000259" key="3">
    <source>
        <dbReference type="PROSITE" id="PS51306"/>
    </source>
</evidence>
<feature type="non-terminal residue" evidence="4">
    <location>
        <position position="1"/>
    </location>
</feature>
<dbReference type="GO" id="GO:0030864">
    <property type="term" value="C:cortical actin cytoskeleton"/>
    <property type="evidence" value="ECO:0007669"/>
    <property type="project" value="TreeGrafter"/>
</dbReference>
<dbReference type="InterPro" id="IPR014800">
    <property type="entry name" value="ASD1_dom"/>
</dbReference>
<feature type="region of interest" description="Disordered" evidence="2">
    <location>
        <begin position="289"/>
        <end position="323"/>
    </location>
</feature>
<name>A0A091LMY4_CARIC</name>
<sequence>IQQQLLRQLWNDLAGEQITRQTTPMLYYLSGGKTTAILHHNKLTHCQEDSRSSPKELPASSYSFSAQCLEIQKESNRPQRTNDHHQCSADDLLLETEDLILGSPASSMDESFKNDYREKLKVAQKKVLRETSFKRKDLQMSLPVRLRQKPSKRPSIEHLRSFSLSSASEDAKPVPCSTSHLESLESFKRDEEIKKPQTGRIGGRKRVTKEQKKLCYSEPEKLDQLADTEVSWSQVRDEFTEQDIVAARRKILENRGRALSSSSISRTELKQIQHTALIEYMERKINQRPGSSQHLPLHKLPLQKRPSHPKWPPGKISNPNESRKMQTNEVFCQVFSEEKSPDVFPPLAFVPSLSMTSRC</sequence>
<dbReference type="GO" id="GO:0051015">
    <property type="term" value="F:actin filament binding"/>
    <property type="evidence" value="ECO:0007669"/>
    <property type="project" value="InterPro"/>
</dbReference>
<dbReference type="EMBL" id="KK504388">
    <property type="protein sequence ID" value="KFP60838.1"/>
    <property type="molecule type" value="Genomic_DNA"/>
</dbReference>
<feature type="domain" description="ASD1" evidence="3">
    <location>
        <begin position="120"/>
        <end position="226"/>
    </location>
</feature>
<dbReference type="GO" id="GO:0007015">
    <property type="term" value="P:actin filament organization"/>
    <property type="evidence" value="ECO:0007669"/>
    <property type="project" value="TreeGrafter"/>
</dbReference>